<dbReference type="EMBL" id="BSKO01000002">
    <property type="protein sequence ID" value="GLO68338.1"/>
    <property type="molecule type" value="Genomic_DNA"/>
</dbReference>
<gene>
    <name evidence="1" type="ORF">MACH08_41220</name>
</gene>
<reference evidence="1 2" key="1">
    <citation type="submission" date="2023-02" db="EMBL/GenBank/DDBJ databases">
        <title>Oceanobacillus kimchii IFOP_LL358 isolated form Alexandrium catenella lab strain.</title>
        <authorList>
            <person name="Gajardo G."/>
            <person name="Ueki S."/>
            <person name="Maruyama F."/>
        </authorList>
    </citation>
    <scope>NUCLEOTIDE SEQUENCE [LARGE SCALE GENOMIC DNA]</scope>
    <source>
        <strain evidence="1 2">IFOP_LL358</strain>
    </source>
</reference>
<sequence>MLNMEIFPQAKISMDRHNVDYGHVLVYINSVEQSKWIYT</sequence>
<accession>A0ABQ5TRD5</accession>
<comment type="caution">
    <text evidence="1">The sequence shown here is derived from an EMBL/GenBank/DDBJ whole genome shotgun (WGS) entry which is preliminary data.</text>
</comment>
<dbReference type="Proteomes" id="UP001275436">
    <property type="component" value="Unassembled WGS sequence"/>
</dbReference>
<protein>
    <submittedName>
        <fullName evidence="1">Uncharacterized protein</fullName>
    </submittedName>
</protein>
<proteinExistence type="predicted"/>
<organism evidence="1 2">
    <name type="scientific">Oceanobacillus kimchii</name>
    <dbReference type="NCBI Taxonomy" id="746691"/>
    <lineage>
        <taxon>Bacteria</taxon>
        <taxon>Bacillati</taxon>
        <taxon>Bacillota</taxon>
        <taxon>Bacilli</taxon>
        <taxon>Bacillales</taxon>
        <taxon>Bacillaceae</taxon>
        <taxon>Oceanobacillus</taxon>
    </lineage>
</organism>
<name>A0ABQ5TRD5_9BACI</name>
<evidence type="ECO:0000313" key="2">
    <source>
        <dbReference type="Proteomes" id="UP001275436"/>
    </source>
</evidence>
<evidence type="ECO:0000313" key="1">
    <source>
        <dbReference type="EMBL" id="GLO68338.1"/>
    </source>
</evidence>
<keyword evidence="2" id="KW-1185">Reference proteome</keyword>